<proteinExistence type="predicted"/>
<evidence type="ECO:0000313" key="2">
    <source>
        <dbReference type="Proteomes" id="UP000270272"/>
    </source>
</evidence>
<accession>A0A447UNQ7</accession>
<dbReference type="EMBL" id="LR134204">
    <property type="protein sequence ID" value="VEB91933.1"/>
    <property type="molecule type" value="Genomic_DNA"/>
</dbReference>
<sequence>MFIQMSVVIANKADRTATNGVGLPIEHMNASAMFNNHNLVKIMMMFRKSRLRKPGFNGHGRFT</sequence>
<name>A0A447UNQ7_CITKO</name>
<gene>
    <name evidence="1" type="ORF">NCTC11075_03172</name>
</gene>
<reference evidence="1 2" key="1">
    <citation type="submission" date="2018-12" db="EMBL/GenBank/DDBJ databases">
        <authorList>
            <consortium name="Pathogen Informatics"/>
        </authorList>
    </citation>
    <scope>NUCLEOTIDE SEQUENCE [LARGE SCALE GENOMIC DNA]</scope>
    <source>
        <strain evidence="1 2">NCTC11075</strain>
    </source>
</reference>
<dbReference type="Proteomes" id="UP000270272">
    <property type="component" value="Chromosome"/>
</dbReference>
<protein>
    <submittedName>
        <fullName evidence="1">Uncharacterized protein</fullName>
    </submittedName>
</protein>
<dbReference type="AlphaFoldDB" id="A0A447UNQ7"/>
<evidence type="ECO:0000313" key="1">
    <source>
        <dbReference type="EMBL" id="VEB91933.1"/>
    </source>
</evidence>
<organism evidence="1 2">
    <name type="scientific">Citrobacter koseri</name>
    <name type="common">Citrobacter diversus</name>
    <dbReference type="NCBI Taxonomy" id="545"/>
    <lineage>
        <taxon>Bacteria</taxon>
        <taxon>Pseudomonadati</taxon>
        <taxon>Pseudomonadota</taxon>
        <taxon>Gammaproteobacteria</taxon>
        <taxon>Enterobacterales</taxon>
        <taxon>Enterobacteriaceae</taxon>
        <taxon>Citrobacter</taxon>
    </lineage>
</organism>